<proteinExistence type="predicted"/>
<dbReference type="EMBL" id="CP058532">
    <property type="protein sequence ID" value="QLG30059.1"/>
    <property type="molecule type" value="Genomic_DNA"/>
</dbReference>
<accession>A0A7D5KAS0</accession>
<keyword evidence="1" id="KW-0812">Transmembrane</keyword>
<dbReference type="GeneID" id="56031360"/>
<name>A0A7D5KAS0_9EURY</name>
<gene>
    <name evidence="2" type="ORF">HUG10_20965</name>
</gene>
<reference evidence="2 3" key="1">
    <citation type="submission" date="2020-07" db="EMBL/GenBank/DDBJ databases">
        <title>Gai3-2, isolated from salt lake.</title>
        <authorList>
            <person name="Cui H."/>
            <person name="Shi X."/>
        </authorList>
    </citation>
    <scope>NUCLEOTIDE SEQUENCE [LARGE SCALE GENOMIC DNA]</scope>
    <source>
        <strain evidence="2 3">Gai3-2</strain>
        <plasmid evidence="2 3">unnamed3</plasmid>
    </source>
</reference>
<evidence type="ECO:0000313" key="3">
    <source>
        <dbReference type="Proteomes" id="UP000509750"/>
    </source>
</evidence>
<evidence type="ECO:0000313" key="2">
    <source>
        <dbReference type="EMBL" id="QLG30059.1"/>
    </source>
</evidence>
<keyword evidence="1" id="KW-0472">Membrane</keyword>
<keyword evidence="2" id="KW-0614">Plasmid</keyword>
<protein>
    <submittedName>
        <fullName evidence="2">Uncharacterized protein</fullName>
    </submittedName>
</protein>
<keyword evidence="3" id="KW-1185">Reference proteome</keyword>
<dbReference type="AlphaFoldDB" id="A0A7D5KAS0"/>
<geneLocation type="plasmid" evidence="2 3">
    <name>unnamed3</name>
</geneLocation>
<feature type="transmembrane region" description="Helical" evidence="1">
    <location>
        <begin position="6"/>
        <end position="26"/>
    </location>
</feature>
<organism evidence="2 3">
    <name type="scientific">Halorarum halophilum</name>
    <dbReference type="NCBI Taxonomy" id="2743090"/>
    <lineage>
        <taxon>Archaea</taxon>
        <taxon>Methanobacteriati</taxon>
        <taxon>Methanobacteriota</taxon>
        <taxon>Stenosarchaea group</taxon>
        <taxon>Halobacteria</taxon>
        <taxon>Halobacteriales</taxon>
        <taxon>Haloferacaceae</taxon>
        <taxon>Halorarum</taxon>
    </lineage>
</organism>
<feature type="transmembrane region" description="Helical" evidence="1">
    <location>
        <begin position="33"/>
        <end position="51"/>
    </location>
</feature>
<sequence length="52" mass="6005">MNELTLFWSFLSIVLFTYSVFVLVVYRDIFGSMFFSILAAVAAFLWLLMSAL</sequence>
<dbReference type="RefSeq" id="WP_179171633.1">
    <property type="nucleotide sequence ID" value="NZ_CP058532.1"/>
</dbReference>
<evidence type="ECO:0000256" key="1">
    <source>
        <dbReference type="SAM" id="Phobius"/>
    </source>
</evidence>
<dbReference type="KEGG" id="halg:HUG10_20965"/>
<dbReference type="Proteomes" id="UP000509750">
    <property type="component" value="Plasmid unnamed3"/>
</dbReference>
<keyword evidence="1" id="KW-1133">Transmembrane helix</keyword>